<organism evidence="3 4">
    <name type="scientific">Plastorhodobacter daqingensis</name>
    <dbReference type="NCBI Taxonomy" id="1387281"/>
    <lineage>
        <taxon>Bacteria</taxon>
        <taxon>Pseudomonadati</taxon>
        <taxon>Pseudomonadota</taxon>
        <taxon>Alphaproteobacteria</taxon>
        <taxon>Rhodobacterales</taxon>
        <taxon>Paracoccaceae</taxon>
        <taxon>Plastorhodobacter</taxon>
    </lineage>
</organism>
<dbReference type="PANTHER" id="PTHR42949:SF3">
    <property type="entry name" value="ANAEROBIC GLYCEROL-3-PHOSPHATE DEHYDROGENASE SUBUNIT B"/>
    <property type="match status" value="1"/>
</dbReference>
<protein>
    <submittedName>
        <fullName evidence="3">NAD(P)/FAD-dependent oxidoreductase</fullName>
    </submittedName>
</protein>
<keyword evidence="1" id="KW-0560">Oxidoreductase</keyword>
<dbReference type="SUPFAM" id="SSF51905">
    <property type="entry name" value="FAD/NAD(P)-binding domain"/>
    <property type="match status" value="1"/>
</dbReference>
<comment type="caution">
    <text evidence="3">The sequence shown here is derived from an EMBL/GenBank/DDBJ whole genome shotgun (WGS) entry which is preliminary data.</text>
</comment>
<dbReference type="Pfam" id="PF07992">
    <property type="entry name" value="Pyr_redox_2"/>
    <property type="match status" value="1"/>
</dbReference>
<evidence type="ECO:0000259" key="2">
    <source>
        <dbReference type="Pfam" id="PF07992"/>
    </source>
</evidence>
<name>A0ABW2UNR7_9RHOB</name>
<dbReference type="InterPro" id="IPR036188">
    <property type="entry name" value="FAD/NAD-bd_sf"/>
</dbReference>
<evidence type="ECO:0000313" key="3">
    <source>
        <dbReference type="EMBL" id="MFC7704658.1"/>
    </source>
</evidence>
<dbReference type="PANTHER" id="PTHR42949">
    <property type="entry name" value="ANAEROBIC GLYCEROL-3-PHOSPHATE DEHYDROGENASE SUBUNIT B"/>
    <property type="match status" value="1"/>
</dbReference>
<feature type="domain" description="FAD/NAD(P)-binding" evidence="2">
    <location>
        <begin position="8"/>
        <end position="303"/>
    </location>
</feature>
<reference evidence="4" key="1">
    <citation type="journal article" date="2019" name="Int. J. Syst. Evol. Microbiol.">
        <title>The Global Catalogue of Microorganisms (GCM) 10K type strain sequencing project: providing services to taxonomists for standard genome sequencing and annotation.</title>
        <authorList>
            <consortium name="The Broad Institute Genomics Platform"/>
            <consortium name="The Broad Institute Genome Sequencing Center for Infectious Disease"/>
            <person name="Wu L."/>
            <person name="Ma J."/>
        </authorList>
    </citation>
    <scope>NUCLEOTIDE SEQUENCE [LARGE SCALE GENOMIC DNA]</scope>
    <source>
        <strain evidence="4">CGMCC 1.12750</strain>
    </source>
</reference>
<gene>
    <name evidence="3" type="ORF">ACFQXB_10680</name>
</gene>
<proteinExistence type="predicted"/>
<dbReference type="InterPro" id="IPR051691">
    <property type="entry name" value="Metab_Enz_Cyan_OpOx_G3PDH"/>
</dbReference>
<dbReference type="PRINTS" id="PR00368">
    <property type="entry name" value="FADPNR"/>
</dbReference>
<sequence>MMPEDAADIVVVGGGPAGLGAATLLARAGCDVLLLERETEAGGVPRHCGHPPFGMREFGRVLAGPRYAARLVQAARAAGVRMATQHSVLGWDEPSMLRVATPSGPRRIAARRILLATGTRETTRAARLVPGLRPVGIMNTGALQAFACLEHRAPFRRPVIVGSELVALSAILTCRKLGIRPVAMIEESPRPMTPPLLALFPRLMGVPFHPDSRITDIAGKGRVSSVSLSQADGSVCTVDCDGVVFSGRFTPEASLARALGLALDPGTGGPEVDDDGRTSDPQVFAAGNLLRPVETAGHCWQEGRRIAERMLEDLRAGGPEAGRDAVPVQAGKGLRWVMPQKVLPGRAGAMTGVQLRLAEHGRGWAEVMQNGQLILRRRVSGTPETRITLPLTANRLAPTGAIQISFRGQ</sequence>
<accession>A0ABW2UNR7</accession>
<dbReference type="EMBL" id="JBHTFQ010000005">
    <property type="protein sequence ID" value="MFC7704658.1"/>
    <property type="molecule type" value="Genomic_DNA"/>
</dbReference>
<evidence type="ECO:0000256" key="1">
    <source>
        <dbReference type="ARBA" id="ARBA00023002"/>
    </source>
</evidence>
<dbReference type="InterPro" id="IPR023753">
    <property type="entry name" value="FAD/NAD-binding_dom"/>
</dbReference>
<dbReference type="Proteomes" id="UP001596516">
    <property type="component" value="Unassembled WGS sequence"/>
</dbReference>
<dbReference type="PRINTS" id="PR00469">
    <property type="entry name" value="PNDRDTASEII"/>
</dbReference>
<dbReference type="Gene3D" id="3.50.50.60">
    <property type="entry name" value="FAD/NAD(P)-binding domain"/>
    <property type="match status" value="2"/>
</dbReference>
<dbReference type="RefSeq" id="WP_377403212.1">
    <property type="nucleotide sequence ID" value="NZ_JBHTFQ010000005.1"/>
</dbReference>
<evidence type="ECO:0000313" key="4">
    <source>
        <dbReference type="Proteomes" id="UP001596516"/>
    </source>
</evidence>
<keyword evidence="4" id="KW-1185">Reference proteome</keyword>